<evidence type="ECO:0000313" key="7">
    <source>
        <dbReference type="EMBL" id="KAK8981570.1"/>
    </source>
</evidence>
<dbReference type="PANTHER" id="PTHR21562:SF69">
    <property type="entry name" value="PECTIN ACETYLESTERASE 9"/>
    <property type="match status" value="1"/>
</dbReference>
<keyword evidence="6" id="KW-0732">Signal</keyword>
<protein>
    <recommendedName>
        <fullName evidence="6">Pectin acetylesterase</fullName>
        <ecNumber evidence="6">3.1.1.-</ecNumber>
    </recommendedName>
</protein>
<evidence type="ECO:0000313" key="8">
    <source>
        <dbReference type="Proteomes" id="UP001396334"/>
    </source>
</evidence>
<dbReference type="EMBL" id="JBBPBN010000089">
    <property type="protein sequence ID" value="KAK8981570.1"/>
    <property type="molecule type" value="Genomic_DNA"/>
</dbReference>
<gene>
    <name evidence="7" type="ORF">V6N11_027982</name>
</gene>
<evidence type="ECO:0000256" key="2">
    <source>
        <dbReference type="ARBA" id="ARBA00004191"/>
    </source>
</evidence>
<comment type="caution">
    <text evidence="7">The sequence shown here is derived from an EMBL/GenBank/DDBJ whole genome shotgun (WGS) entry which is preliminary data.</text>
</comment>
<accession>A0ABR2P005</accession>
<comment type="function">
    <text evidence="1 6">Hydrolyzes acetyl esters in homogalacturonan regions of pectin. In type I primary cell wall, galacturonic acid residues of pectin can be acetylated at the O-2 and O-3 positions. Decreasing the degree of acetylation of pectin gels in vitro alters their physical properties.</text>
</comment>
<name>A0ABR2P005_9ROSI</name>
<keyword evidence="6" id="KW-0964">Secreted</keyword>
<comment type="similarity">
    <text evidence="3 6">Belongs to the pectinacetylesterase family.</text>
</comment>
<dbReference type="PANTHER" id="PTHR21562">
    <property type="entry name" value="NOTUM-RELATED"/>
    <property type="match status" value="1"/>
</dbReference>
<dbReference type="Proteomes" id="UP001396334">
    <property type="component" value="Unassembled WGS sequence"/>
</dbReference>
<feature type="chain" id="PRO_5044989017" description="Pectin acetylesterase" evidence="6">
    <location>
        <begin position="26"/>
        <end position="421"/>
    </location>
</feature>
<organism evidence="7 8">
    <name type="scientific">Hibiscus sabdariffa</name>
    <name type="common">roselle</name>
    <dbReference type="NCBI Taxonomy" id="183260"/>
    <lineage>
        <taxon>Eukaryota</taxon>
        <taxon>Viridiplantae</taxon>
        <taxon>Streptophyta</taxon>
        <taxon>Embryophyta</taxon>
        <taxon>Tracheophyta</taxon>
        <taxon>Spermatophyta</taxon>
        <taxon>Magnoliopsida</taxon>
        <taxon>eudicotyledons</taxon>
        <taxon>Gunneridae</taxon>
        <taxon>Pentapetalae</taxon>
        <taxon>rosids</taxon>
        <taxon>malvids</taxon>
        <taxon>Malvales</taxon>
        <taxon>Malvaceae</taxon>
        <taxon>Malvoideae</taxon>
        <taxon>Hibiscus</taxon>
    </lineage>
</organism>
<keyword evidence="6" id="KW-0378">Hydrolase</keyword>
<evidence type="ECO:0000256" key="6">
    <source>
        <dbReference type="RuleBase" id="RU363114"/>
    </source>
</evidence>
<dbReference type="InterPro" id="IPR004963">
    <property type="entry name" value="PAE/NOTUM"/>
</dbReference>
<evidence type="ECO:0000256" key="5">
    <source>
        <dbReference type="ARBA" id="ARBA00023316"/>
    </source>
</evidence>
<keyword evidence="8" id="KW-1185">Reference proteome</keyword>
<dbReference type="EC" id="3.1.1.-" evidence="6"/>
<comment type="subcellular location">
    <subcellularLocation>
        <location evidence="2 6">Secreted</location>
        <location evidence="2 6">Cell wall</location>
    </subcellularLocation>
</comment>
<evidence type="ECO:0000256" key="4">
    <source>
        <dbReference type="ARBA" id="ARBA00022512"/>
    </source>
</evidence>
<keyword evidence="4 6" id="KW-0134">Cell wall</keyword>
<feature type="signal peptide" evidence="6">
    <location>
        <begin position="1"/>
        <end position="25"/>
    </location>
</feature>
<evidence type="ECO:0000256" key="3">
    <source>
        <dbReference type="ARBA" id="ARBA00005784"/>
    </source>
</evidence>
<dbReference type="Pfam" id="PF03283">
    <property type="entry name" value="PAE"/>
    <property type="match status" value="1"/>
</dbReference>
<evidence type="ECO:0000256" key="1">
    <source>
        <dbReference type="ARBA" id="ARBA00003534"/>
    </source>
</evidence>
<sequence>MMKLEDIALACVLVLLASGPSCMHMQPLVRKTLVPNASALGAFCLDGSPPAYHLQKGFGDGANNWILFFEGGGWCGDISSCLERTKSGYGSSRYMHKWAFFSGILSDNAYHNPDFYNWNRVKLRYCDGASFTGDGKFDNGTTLLYFRGKRIWEAIVRDLLSKGMANAHQALLTGCSAGGLATFLHCDSFARMLPKASVKCLSDAGFFLDVKDVSLNHTIRSTFKAVVSLQGVKRNLDRRCRKSMYDPELCFFPQYTLKYITTPFFVLNSVYDAIQFHRSWVPYSADVGRTWGHCRHQLAACNADQIAVLQGFRHRMLKALSYLLKDKQSGGTFITSCLTHCQSNAQEFWFAVDSPRIHNKTMAEAVGDWYFDRRRTKEIDCGYPCDTCRNLAPLPQATEYAKFESLIPQAGTHGRIGFNNY</sequence>
<reference evidence="7 8" key="1">
    <citation type="journal article" date="2024" name="G3 (Bethesda)">
        <title>Genome assembly of Hibiscus sabdariffa L. provides insights into metabolisms of medicinal natural products.</title>
        <authorList>
            <person name="Kim T."/>
        </authorList>
    </citation>
    <scope>NUCLEOTIDE SEQUENCE [LARGE SCALE GENOMIC DNA]</scope>
    <source>
        <strain evidence="7">TK-2024</strain>
        <tissue evidence="7">Old leaves</tissue>
    </source>
</reference>
<keyword evidence="5 6" id="KW-0961">Cell wall biogenesis/degradation</keyword>
<proteinExistence type="inferred from homology"/>